<feature type="region of interest" description="Disordered" evidence="1">
    <location>
        <begin position="112"/>
        <end position="146"/>
    </location>
</feature>
<dbReference type="Proteomes" id="UP001497382">
    <property type="component" value="Unassembled WGS sequence"/>
</dbReference>
<feature type="transmembrane region" description="Helical" evidence="2">
    <location>
        <begin position="45"/>
        <end position="67"/>
    </location>
</feature>
<keyword evidence="2" id="KW-1133">Transmembrane helix</keyword>
<keyword evidence="4" id="KW-1185">Reference proteome</keyword>
<comment type="caution">
    <text evidence="3">The sequence shown here is derived from an EMBL/GenBank/DDBJ whole genome shotgun (WGS) entry which is preliminary data.</text>
</comment>
<feature type="region of interest" description="Disordered" evidence="1">
    <location>
        <begin position="243"/>
        <end position="272"/>
    </location>
</feature>
<dbReference type="AlphaFoldDB" id="A0AAV1ZQ39"/>
<dbReference type="EMBL" id="CAXIEN010000070">
    <property type="protein sequence ID" value="CAL1273807.1"/>
    <property type="molecule type" value="Genomic_DNA"/>
</dbReference>
<feature type="compositionally biased region" description="Polar residues" evidence="1">
    <location>
        <begin position="184"/>
        <end position="198"/>
    </location>
</feature>
<feature type="compositionally biased region" description="Polar residues" evidence="1">
    <location>
        <begin position="243"/>
        <end position="266"/>
    </location>
</feature>
<feature type="compositionally biased region" description="Pro residues" evidence="1">
    <location>
        <begin position="22"/>
        <end position="31"/>
    </location>
</feature>
<feature type="region of interest" description="Disordered" evidence="1">
    <location>
        <begin position="1"/>
        <end position="39"/>
    </location>
</feature>
<feature type="compositionally biased region" description="Basic and acidic residues" evidence="1">
    <location>
        <begin position="1"/>
        <end position="15"/>
    </location>
</feature>
<accession>A0AAV1ZQ39</accession>
<feature type="compositionally biased region" description="Low complexity" evidence="1">
    <location>
        <begin position="113"/>
        <end position="144"/>
    </location>
</feature>
<organism evidence="3 4">
    <name type="scientific">Larinioides sclopetarius</name>
    <dbReference type="NCBI Taxonomy" id="280406"/>
    <lineage>
        <taxon>Eukaryota</taxon>
        <taxon>Metazoa</taxon>
        <taxon>Ecdysozoa</taxon>
        <taxon>Arthropoda</taxon>
        <taxon>Chelicerata</taxon>
        <taxon>Arachnida</taxon>
        <taxon>Araneae</taxon>
        <taxon>Araneomorphae</taxon>
        <taxon>Entelegynae</taxon>
        <taxon>Araneoidea</taxon>
        <taxon>Araneidae</taxon>
        <taxon>Larinioides</taxon>
    </lineage>
</organism>
<name>A0AAV1ZQ39_9ARAC</name>
<protein>
    <submittedName>
        <fullName evidence="3">Uncharacterized protein</fullName>
    </submittedName>
</protein>
<evidence type="ECO:0000313" key="4">
    <source>
        <dbReference type="Proteomes" id="UP001497382"/>
    </source>
</evidence>
<reference evidence="3 4" key="1">
    <citation type="submission" date="2024-04" db="EMBL/GenBank/DDBJ databases">
        <authorList>
            <person name="Rising A."/>
            <person name="Reimegard J."/>
            <person name="Sonavane S."/>
            <person name="Akerstrom W."/>
            <person name="Nylinder S."/>
            <person name="Hedman E."/>
            <person name="Kallberg Y."/>
        </authorList>
    </citation>
    <scope>NUCLEOTIDE SEQUENCE [LARGE SCALE GENOMIC DNA]</scope>
</reference>
<evidence type="ECO:0000256" key="1">
    <source>
        <dbReference type="SAM" id="MobiDB-lite"/>
    </source>
</evidence>
<feature type="region of interest" description="Disordered" evidence="1">
    <location>
        <begin position="174"/>
        <end position="225"/>
    </location>
</feature>
<evidence type="ECO:0000256" key="2">
    <source>
        <dbReference type="SAM" id="Phobius"/>
    </source>
</evidence>
<keyword evidence="2" id="KW-0812">Transmembrane</keyword>
<sequence length="496" mass="53997">MIGHPMRRDEYERTYGRRSHHLPPPMAPPPQEDPRSRRSRTKMKCLISIGLILPALAAVIGVAAWAVSADVVMNSGNNRSNKADNHLLQNFAEDNRRDIFRTNDDRQRLQVHPSTQTPSTTTITTTKKTTTTTITPSASPTLSPQEETDVNAILSKLISASGAANGGSGPRFVVVAPLPDSDESSQISRADNPASTRPSSREDNSQSLRSHSREDSSWQVSGKHRPEPEIISAASYQNYQKVLPPSSRSAGSGNLTSRIGMSNNDASNRRMGPKPMMMSATGNAHNGGSGFHNPQIDLTGFEPFDTMMHEFQASQSVQKPHPNPPPPNFGGSFNSKRGPPQGHFNRNQHKPLGMQQDQHIFHHHMPEHSSHVLQGASSHPQGMIAPPGIGLKPIQQQLHHVDPLRPEESNRWGSVGFHGPPSGGYVHKPPEGISVAISSPAGHGSHVSAEPVSVIKSFFLPFLPKPRLNMNARVVFGVVLDKGMGIGDKKKSHPYR</sequence>
<proteinExistence type="predicted"/>
<feature type="region of interest" description="Disordered" evidence="1">
    <location>
        <begin position="315"/>
        <end position="350"/>
    </location>
</feature>
<gene>
    <name evidence="3" type="ORF">LARSCL_LOCUS7100</name>
</gene>
<keyword evidence="2" id="KW-0472">Membrane</keyword>
<evidence type="ECO:0000313" key="3">
    <source>
        <dbReference type="EMBL" id="CAL1273807.1"/>
    </source>
</evidence>